<evidence type="ECO:0000256" key="1">
    <source>
        <dbReference type="SAM" id="MobiDB-lite"/>
    </source>
</evidence>
<dbReference type="EnsemblPlants" id="EMT13374">
    <property type="protein sequence ID" value="EMT13374"/>
    <property type="gene ID" value="F775_10864"/>
</dbReference>
<organism evidence="2">
    <name type="scientific">Aegilops tauschii</name>
    <name type="common">Tausch's goatgrass</name>
    <name type="synonym">Aegilops squarrosa</name>
    <dbReference type="NCBI Taxonomy" id="37682"/>
    <lineage>
        <taxon>Eukaryota</taxon>
        <taxon>Viridiplantae</taxon>
        <taxon>Streptophyta</taxon>
        <taxon>Embryophyta</taxon>
        <taxon>Tracheophyta</taxon>
        <taxon>Spermatophyta</taxon>
        <taxon>Magnoliopsida</taxon>
        <taxon>Liliopsida</taxon>
        <taxon>Poales</taxon>
        <taxon>Poaceae</taxon>
        <taxon>BOP clade</taxon>
        <taxon>Pooideae</taxon>
        <taxon>Triticodae</taxon>
        <taxon>Triticeae</taxon>
        <taxon>Triticinae</taxon>
        <taxon>Aegilops</taxon>
    </lineage>
</organism>
<feature type="region of interest" description="Disordered" evidence="1">
    <location>
        <begin position="21"/>
        <end position="52"/>
    </location>
</feature>
<dbReference type="ExpressionAtlas" id="N1QY13">
    <property type="expression patterns" value="baseline"/>
</dbReference>
<name>N1QY13_AEGTA</name>
<evidence type="ECO:0000313" key="2">
    <source>
        <dbReference type="EnsemblPlants" id="EMT13374"/>
    </source>
</evidence>
<dbReference type="InterPro" id="IPR012871">
    <property type="entry name" value="DUF1668_ORYSA"/>
</dbReference>
<dbReference type="PANTHER" id="PTHR33085:SF87">
    <property type="entry name" value="DUF1618 DOMAIN-CONTAINING PROTEIN"/>
    <property type="match status" value="1"/>
</dbReference>
<dbReference type="PANTHER" id="PTHR33085">
    <property type="entry name" value="OS12G0113100 PROTEIN-RELATED"/>
    <property type="match status" value="1"/>
</dbReference>
<dbReference type="AlphaFoldDB" id="N1QY13"/>
<accession>N1QY13</accession>
<evidence type="ECO:0008006" key="3">
    <source>
        <dbReference type="Google" id="ProtNLM"/>
    </source>
</evidence>
<protein>
    <recommendedName>
        <fullName evidence="3">DUF1618 domain-containing protein</fullName>
    </recommendedName>
</protein>
<sequence length="433" mass="48075">MSRCTPKIYYQNFATFQRLPFAGSAGRPRGSDHVTRSYTSSEEETDSDVRAHSEAKIVAPGSADRYGRTSPNNDKKHLYVVLDDWEKGFSIHKLDLHGYRPDGGDLTLQAPVHRQAIEEDRLQWNFAAMGSKIVAAGKVKSMQDAVTLVYDTDTAGLSIVPRLPSELSGGWCPYLTTATENRIYTMGGPWNGCIHQFEDAPATANDEACWPGTRDHWSWSSIPTQPPFQAEGIVSSAVHPVGGGRTLFVSVHKSYTIDVDNRSNPAPQTFSLDWGTGEWRSHGKWDLPFLGASHYDEELDAWVGLHNSSEPYGADGYLCSCDVVSPNGNPVEPAPKLSADRLFVPPMDDKDPSLVYMGDSNYCLVELVPRDSFTGWLCALVGNECEIHVTTFRLKYGKTGDLTITDRKPKRTYLFPSFYESAYGFCTVPAFWM</sequence>
<proteinExistence type="predicted"/>
<dbReference type="Pfam" id="PF07893">
    <property type="entry name" value="DUF1668"/>
    <property type="match status" value="1"/>
</dbReference>
<reference evidence="2" key="1">
    <citation type="submission" date="2015-06" db="UniProtKB">
        <authorList>
            <consortium name="EnsemblPlants"/>
        </authorList>
    </citation>
    <scope>IDENTIFICATION</scope>
</reference>